<evidence type="ECO:0000256" key="1">
    <source>
        <dbReference type="SAM" id="Phobius"/>
    </source>
</evidence>
<protein>
    <submittedName>
        <fullName evidence="2">Uncharacterized protein</fullName>
    </submittedName>
</protein>
<dbReference type="EMBL" id="SGWX01000001">
    <property type="protein sequence ID" value="RZS60392.1"/>
    <property type="molecule type" value="Genomic_DNA"/>
</dbReference>
<feature type="transmembrane region" description="Helical" evidence="1">
    <location>
        <begin position="95"/>
        <end position="115"/>
    </location>
</feature>
<dbReference type="RefSeq" id="WP_130412272.1">
    <property type="nucleotide sequence ID" value="NZ_SGWX01000001.1"/>
</dbReference>
<feature type="transmembrane region" description="Helical" evidence="1">
    <location>
        <begin position="121"/>
        <end position="142"/>
    </location>
</feature>
<dbReference type="Proteomes" id="UP000293852">
    <property type="component" value="Unassembled WGS sequence"/>
</dbReference>
<evidence type="ECO:0000313" key="3">
    <source>
        <dbReference type="Proteomes" id="UP000293852"/>
    </source>
</evidence>
<organism evidence="2 3">
    <name type="scientific">Xylanimonas ulmi</name>
    <dbReference type="NCBI Taxonomy" id="228973"/>
    <lineage>
        <taxon>Bacteria</taxon>
        <taxon>Bacillati</taxon>
        <taxon>Actinomycetota</taxon>
        <taxon>Actinomycetes</taxon>
        <taxon>Micrococcales</taxon>
        <taxon>Promicromonosporaceae</taxon>
        <taxon>Xylanimonas</taxon>
    </lineage>
</organism>
<comment type="caution">
    <text evidence="2">The sequence shown here is derived from an EMBL/GenBank/DDBJ whole genome shotgun (WGS) entry which is preliminary data.</text>
</comment>
<feature type="transmembrane region" description="Helical" evidence="1">
    <location>
        <begin position="20"/>
        <end position="46"/>
    </location>
</feature>
<keyword evidence="1" id="KW-0812">Transmembrane</keyword>
<keyword evidence="3" id="KW-1185">Reference proteome</keyword>
<name>A0A4Q7M1E6_9MICO</name>
<accession>A0A4Q7M1E6</accession>
<gene>
    <name evidence="2" type="ORF">EV386_0647</name>
</gene>
<keyword evidence="1" id="KW-1133">Transmembrane helix</keyword>
<dbReference type="AlphaFoldDB" id="A0A4Q7M1E6"/>
<keyword evidence="1" id="KW-0472">Membrane</keyword>
<evidence type="ECO:0000313" key="2">
    <source>
        <dbReference type="EMBL" id="RZS60392.1"/>
    </source>
</evidence>
<reference evidence="2 3" key="1">
    <citation type="submission" date="2019-02" db="EMBL/GenBank/DDBJ databases">
        <title>Sequencing the genomes of 1000 actinobacteria strains.</title>
        <authorList>
            <person name="Klenk H.-P."/>
        </authorList>
    </citation>
    <scope>NUCLEOTIDE SEQUENCE [LARGE SCALE GENOMIC DNA]</scope>
    <source>
        <strain evidence="2 3">DSM 16932</strain>
    </source>
</reference>
<proteinExistence type="predicted"/>
<feature type="transmembrane region" description="Helical" evidence="1">
    <location>
        <begin position="66"/>
        <end position="88"/>
    </location>
</feature>
<sequence length="151" mass="15061">MSTVRVDETFVSRTATLRVLARLLGVSAAAGTLLGPSALLAAAWLAGGGSLATLGASDALGWAPPAATIGLFAGVVAGLLNACLVFAAPRRWPVAVVRWMLVPIPVVAAGAAALLTRSAPAALVSGCGALVVALALGPWCLAPAWRTRTRA</sequence>